<protein>
    <submittedName>
        <fullName evidence="1">DUF5458 family protein</fullName>
    </submittedName>
</protein>
<gene>
    <name evidence="1" type="ORF">QNI19_11860</name>
</gene>
<dbReference type="Pfam" id="PF17541">
    <property type="entry name" value="TssC"/>
    <property type="match status" value="1"/>
</dbReference>
<dbReference type="EMBL" id="JASJOT010000006">
    <property type="protein sequence ID" value="MDJ1493630.1"/>
    <property type="molecule type" value="Genomic_DNA"/>
</dbReference>
<reference evidence="1 2" key="1">
    <citation type="submission" date="2023-05" db="EMBL/GenBank/DDBJ databases">
        <authorList>
            <person name="Zhang X."/>
        </authorList>
    </citation>
    <scope>NUCLEOTIDE SEQUENCE [LARGE SCALE GENOMIC DNA]</scope>
    <source>
        <strain evidence="1 2">DM2B3-1</strain>
    </source>
</reference>
<sequence length="456" mass="51901">MANLQTSTSVVDNYSYTQELAPENLDNEVKKLAKAGGFSFLESTIDGVQNLNPERKARKQIFLSDPEKKNERQALKKKLDTWLKLLQSADSVADMIDESNKQAEIADHTLKKNLKKTLNRTHDLEVSYRTVAQFYKNSELDKVNNVTIINANTEQLTDLDNPRFIDYISAEFKRSYDKLDLRENYSLCVLPGYLGSNKILEKWAKIANENKVMLVTDFVDLDKPDDVIEMFTSANLTGGDVYRSNVIMTCNYLVGRGRAEEVGEEEHVFIPGSSSLAGKIYSTLMSQVAAGKKYGGINEVDAVRFELQKSEISQLEKIGLVPMVSEYGKVMAFSAKTLFNGDNLGLQTYSVVRVFDYITKVLFDFLNRRAFENWNSKAEAELRGQIVSFLDGIKGPDKLIERFKIMRFERDEKQKDRVLLDIHITPYFPAKSFVIKLDGHKGEDENSTWNTEYQQG</sequence>
<dbReference type="RefSeq" id="WP_313995984.1">
    <property type="nucleotide sequence ID" value="NZ_JASJOR010000011.1"/>
</dbReference>
<accession>A0ABT7CIU4</accession>
<evidence type="ECO:0000313" key="2">
    <source>
        <dbReference type="Proteomes" id="UP001228581"/>
    </source>
</evidence>
<evidence type="ECO:0000313" key="1">
    <source>
        <dbReference type="EMBL" id="MDJ1493630.1"/>
    </source>
</evidence>
<organism evidence="1 2">
    <name type="scientific">Xanthocytophaga flava</name>
    <dbReference type="NCBI Taxonomy" id="3048013"/>
    <lineage>
        <taxon>Bacteria</taxon>
        <taxon>Pseudomonadati</taxon>
        <taxon>Bacteroidota</taxon>
        <taxon>Cytophagia</taxon>
        <taxon>Cytophagales</taxon>
        <taxon>Rhodocytophagaceae</taxon>
        <taxon>Xanthocytophaga</taxon>
    </lineage>
</organism>
<dbReference type="InterPro" id="IPR035576">
    <property type="entry name" value="T6SS_TssC"/>
</dbReference>
<comment type="caution">
    <text evidence="1">The sequence shown here is derived from an EMBL/GenBank/DDBJ whole genome shotgun (WGS) entry which is preliminary data.</text>
</comment>
<keyword evidence="2" id="KW-1185">Reference proteome</keyword>
<name>A0ABT7CIU4_9BACT</name>
<dbReference type="Proteomes" id="UP001228581">
    <property type="component" value="Unassembled WGS sequence"/>
</dbReference>
<proteinExistence type="predicted"/>